<feature type="domain" description="Glyoxalase-related protein" evidence="1">
    <location>
        <begin position="1"/>
        <end position="41"/>
    </location>
</feature>
<dbReference type="Pfam" id="PF20066">
    <property type="entry name" value="Glyoxalase_8"/>
    <property type="match status" value="1"/>
</dbReference>
<dbReference type="InterPro" id="IPR045517">
    <property type="entry name" value="Glyoxalase_8"/>
</dbReference>
<organism evidence="2 3">
    <name type="scientific">Yoonia phaeophyticola</name>
    <dbReference type="NCBI Taxonomy" id="3137369"/>
    <lineage>
        <taxon>Bacteria</taxon>
        <taxon>Pseudomonadati</taxon>
        <taxon>Pseudomonadota</taxon>
        <taxon>Alphaproteobacteria</taxon>
        <taxon>Rhodobacterales</taxon>
        <taxon>Paracoccaceae</taxon>
        <taxon>Yoonia</taxon>
    </lineage>
</organism>
<evidence type="ECO:0000313" key="2">
    <source>
        <dbReference type="EMBL" id="XFO63071.1"/>
    </source>
</evidence>
<protein>
    <submittedName>
        <fullName evidence="2">Glyoxalase superfamily protein</fullName>
    </submittedName>
</protein>
<accession>A0ABZ3IEU8</accession>
<reference evidence="3" key="1">
    <citation type="submission" date="2024-04" db="EMBL/GenBank/DDBJ databases">
        <title>Phylogenomic analyses of a clade within the roseobacter group suggest taxonomic reassignments of species of the genera Aestuariivita, Citreicella, Loktanella, Nautella, Pelagibaca, Ruegeria, Thalassobius, Thiobacimonas and Tropicibacter, and the proposal o.</title>
        <authorList>
            <person name="Jeon C.O."/>
        </authorList>
    </citation>
    <scope>NUCLEOTIDE SEQUENCE [LARGE SCALE GENOMIC DNA]</scope>
    <source>
        <strain evidence="3">BS5-3</strain>
    </source>
</reference>
<evidence type="ECO:0000313" key="3">
    <source>
        <dbReference type="Proteomes" id="UP001440612"/>
    </source>
</evidence>
<keyword evidence="3" id="KW-1185">Reference proteome</keyword>
<gene>
    <name evidence="2" type="ORF">AABB29_20585</name>
</gene>
<dbReference type="RefSeq" id="WP_373636831.1">
    <property type="nucleotide sequence ID" value="NZ_CP150951.2"/>
</dbReference>
<dbReference type="EMBL" id="CP150951">
    <property type="protein sequence ID" value="XFO63071.1"/>
    <property type="molecule type" value="Genomic_DNA"/>
</dbReference>
<dbReference type="Proteomes" id="UP001440612">
    <property type="component" value="Chromosome"/>
</dbReference>
<proteinExistence type="predicted"/>
<name>A0ABZ3IEU8_9RHOB</name>
<sequence>MDTVASAAFANLRKRIRGVVGPKGWSKERTSDGKAHLRIDMSVLAD</sequence>
<evidence type="ECO:0000259" key="1">
    <source>
        <dbReference type="Pfam" id="PF20066"/>
    </source>
</evidence>